<feature type="domain" description="C2H2-type" evidence="13">
    <location>
        <begin position="103"/>
        <end position="130"/>
    </location>
</feature>
<reference evidence="14" key="3">
    <citation type="submission" date="2025-09" db="UniProtKB">
        <authorList>
            <consortium name="Ensembl"/>
        </authorList>
    </citation>
    <scope>IDENTIFICATION</scope>
</reference>
<evidence type="ECO:0000313" key="15">
    <source>
        <dbReference type="Proteomes" id="UP000694580"/>
    </source>
</evidence>
<dbReference type="PROSITE" id="PS00028">
    <property type="entry name" value="ZINC_FINGER_C2H2_1"/>
    <property type="match status" value="4"/>
</dbReference>
<feature type="region of interest" description="Disordered" evidence="12">
    <location>
        <begin position="1"/>
        <end position="69"/>
    </location>
</feature>
<protein>
    <recommendedName>
        <fullName evidence="13">C2H2-type domain-containing protein</fullName>
    </recommendedName>
</protein>
<evidence type="ECO:0000256" key="1">
    <source>
        <dbReference type="ARBA" id="ARBA00004123"/>
    </source>
</evidence>
<dbReference type="PANTHER" id="PTHR16515">
    <property type="entry name" value="PR DOMAIN ZINC FINGER PROTEIN"/>
    <property type="match status" value="1"/>
</dbReference>
<dbReference type="InterPro" id="IPR013087">
    <property type="entry name" value="Znf_C2H2_type"/>
</dbReference>
<proteinExistence type="inferred from homology"/>
<evidence type="ECO:0000256" key="12">
    <source>
        <dbReference type="SAM" id="MobiDB-lite"/>
    </source>
</evidence>
<keyword evidence="8" id="KW-0238">DNA-binding</keyword>
<evidence type="ECO:0000256" key="8">
    <source>
        <dbReference type="ARBA" id="ARBA00023125"/>
    </source>
</evidence>
<accession>A0AAY4D3V4</accession>
<evidence type="ECO:0000256" key="6">
    <source>
        <dbReference type="ARBA" id="ARBA00022833"/>
    </source>
</evidence>
<feature type="domain" description="C2H2-type" evidence="13">
    <location>
        <begin position="155"/>
        <end position="182"/>
    </location>
</feature>
<feature type="domain" description="C2H2-type" evidence="13">
    <location>
        <begin position="183"/>
        <end position="210"/>
    </location>
</feature>
<dbReference type="FunFam" id="3.30.160.60:FF:001506">
    <property type="entry name" value="Zinc finger protein"/>
    <property type="match status" value="1"/>
</dbReference>
<dbReference type="Proteomes" id="UP000694580">
    <property type="component" value="Chromosome 12"/>
</dbReference>
<keyword evidence="7" id="KW-0805">Transcription regulation</keyword>
<dbReference type="GO" id="GO:0008270">
    <property type="term" value="F:zinc ion binding"/>
    <property type="evidence" value="ECO:0007669"/>
    <property type="project" value="UniProtKB-KW"/>
</dbReference>
<keyword evidence="6" id="KW-0862">Zinc</keyword>
<dbReference type="SUPFAM" id="SSF57667">
    <property type="entry name" value="beta-beta-alpha zinc fingers"/>
    <property type="match status" value="3"/>
</dbReference>
<dbReference type="GeneTree" id="ENSGT00940000154308"/>
<keyword evidence="4" id="KW-0677">Repeat</keyword>
<evidence type="ECO:0000256" key="3">
    <source>
        <dbReference type="ARBA" id="ARBA00022723"/>
    </source>
</evidence>
<feature type="domain" description="C2H2-type" evidence="13">
    <location>
        <begin position="211"/>
        <end position="234"/>
    </location>
</feature>
<dbReference type="AlphaFoldDB" id="A0AAY4D3V4"/>
<dbReference type="Pfam" id="PF00096">
    <property type="entry name" value="zf-C2H2"/>
    <property type="match status" value="4"/>
</dbReference>
<evidence type="ECO:0000256" key="10">
    <source>
        <dbReference type="ARBA" id="ARBA00023242"/>
    </source>
</evidence>
<evidence type="ECO:0000256" key="4">
    <source>
        <dbReference type="ARBA" id="ARBA00022737"/>
    </source>
</evidence>
<evidence type="ECO:0000256" key="11">
    <source>
        <dbReference type="PROSITE-ProRule" id="PRU00042"/>
    </source>
</evidence>
<dbReference type="InterPro" id="IPR036236">
    <property type="entry name" value="Znf_C2H2_sf"/>
</dbReference>
<evidence type="ECO:0000256" key="5">
    <source>
        <dbReference type="ARBA" id="ARBA00022771"/>
    </source>
</evidence>
<dbReference type="GO" id="GO:0043565">
    <property type="term" value="F:sequence-specific DNA binding"/>
    <property type="evidence" value="ECO:0007669"/>
    <property type="project" value="UniProtKB-ARBA"/>
</dbReference>
<keyword evidence="5 11" id="KW-0863">Zinc-finger</keyword>
<dbReference type="SMART" id="SM00355">
    <property type="entry name" value="ZnF_C2H2"/>
    <property type="match status" value="5"/>
</dbReference>
<organism evidence="14 15">
    <name type="scientific">Denticeps clupeoides</name>
    <name type="common">denticle herring</name>
    <dbReference type="NCBI Taxonomy" id="299321"/>
    <lineage>
        <taxon>Eukaryota</taxon>
        <taxon>Metazoa</taxon>
        <taxon>Chordata</taxon>
        <taxon>Craniata</taxon>
        <taxon>Vertebrata</taxon>
        <taxon>Euteleostomi</taxon>
        <taxon>Actinopterygii</taxon>
        <taxon>Neopterygii</taxon>
        <taxon>Teleostei</taxon>
        <taxon>Clupei</taxon>
        <taxon>Clupeiformes</taxon>
        <taxon>Denticipitoidei</taxon>
        <taxon>Denticipitidae</taxon>
        <taxon>Denticeps</taxon>
    </lineage>
</organism>
<evidence type="ECO:0000256" key="9">
    <source>
        <dbReference type="ARBA" id="ARBA00023163"/>
    </source>
</evidence>
<keyword evidence="10" id="KW-0539">Nucleus</keyword>
<dbReference type="GO" id="GO:0005694">
    <property type="term" value="C:chromosome"/>
    <property type="evidence" value="ECO:0007669"/>
    <property type="project" value="UniProtKB-ARBA"/>
</dbReference>
<name>A0AAY4D3V4_9TELE</name>
<evidence type="ECO:0000259" key="13">
    <source>
        <dbReference type="PROSITE" id="PS50157"/>
    </source>
</evidence>
<keyword evidence="15" id="KW-1185">Reference proteome</keyword>
<keyword evidence="9" id="KW-0804">Transcription</keyword>
<dbReference type="PANTHER" id="PTHR16515:SF66">
    <property type="entry name" value="C2H2-TYPE DOMAIN-CONTAINING PROTEIN"/>
    <property type="match status" value="1"/>
</dbReference>
<dbReference type="FunFam" id="3.30.160.60:FF:001498">
    <property type="entry name" value="Zinc finger protein 404"/>
    <property type="match status" value="1"/>
</dbReference>
<dbReference type="PROSITE" id="PS50157">
    <property type="entry name" value="ZINC_FINGER_C2H2_2"/>
    <property type="match status" value="4"/>
</dbReference>
<dbReference type="GO" id="GO:0005634">
    <property type="term" value="C:nucleus"/>
    <property type="evidence" value="ECO:0007669"/>
    <property type="project" value="UniProtKB-SubCell"/>
</dbReference>
<comment type="subcellular location">
    <subcellularLocation>
        <location evidence="1">Nucleus</location>
    </subcellularLocation>
</comment>
<reference evidence="14 15" key="1">
    <citation type="submission" date="2020-06" db="EMBL/GenBank/DDBJ databases">
        <authorList>
            <consortium name="Wellcome Sanger Institute Data Sharing"/>
        </authorList>
    </citation>
    <scope>NUCLEOTIDE SEQUENCE [LARGE SCALE GENOMIC DNA]</scope>
</reference>
<reference evidence="14" key="2">
    <citation type="submission" date="2025-08" db="UniProtKB">
        <authorList>
            <consortium name="Ensembl"/>
        </authorList>
    </citation>
    <scope>IDENTIFICATION</scope>
</reference>
<evidence type="ECO:0000256" key="7">
    <source>
        <dbReference type="ARBA" id="ARBA00023015"/>
    </source>
</evidence>
<dbReference type="FunFam" id="3.30.160.60:FF:001732">
    <property type="entry name" value="Zgc:162936"/>
    <property type="match status" value="1"/>
</dbReference>
<sequence>MSGEELDALQNVCGEEMKSSGVKQELIVDQMEERVTGRPDSSGASARSGTDHSGAESSVKAEPVEQKCHEDTTFNPVPCRDAQRQQQACTTFRSARVLRSKSYSCTECREKFTNLTDLKKHVNVHSTKAACRVCGKIFADPKELDAHVFSNESLKVCCLCGKFFYPPSRLKRHQRIHTGEKPYCCHLCPKAFTQAPHLKDHIRIHTRERPYTCPQCGKRFMRSSVLRRHLQVHS</sequence>
<evidence type="ECO:0000256" key="2">
    <source>
        <dbReference type="ARBA" id="ARBA00006991"/>
    </source>
</evidence>
<comment type="similarity">
    <text evidence="2">Belongs to the krueppel C2H2-type zinc-finger protein family.</text>
</comment>
<dbReference type="InterPro" id="IPR050331">
    <property type="entry name" value="Zinc_finger"/>
</dbReference>
<evidence type="ECO:0000313" key="14">
    <source>
        <dbReference type="Ensembl" id="ENSDCDP00010040225.1"/>
    </source>
</evidence>
<keyword evidence="3" id="KW-0479">Metal-binding</keyword>
<dbReference type="Gene3D" id="3.30.160.60">
    <property type="entry name" value="Classic Zinc Finger"/>
    <property type="match status" value="4"/>
</dbReference>
<dbReference type="Ensembl" id="ENSDCDT00010050088.1">
    <property type="protein sequence ID" value="ENSDCDP00010040225.1"/>
    <property type="gene ID" value="ENSDCDG00010025729.1"/>
</dbReference>
<dbReference type="GO" id="GO:0045893">
    <property type="term" value="P:positive regulation of DNA-templated transcription"/>
    <property type="evidence" value="ECO:0007669"/>
    <property type="project" value="UniProtKB-ARBA"/>
</dbReference>